<feature type="chain" id="PRO_5019562141" description="Choline dehydrogenase" evidence="1">
    <location>
        <begin position="23"/>
        <end position="253"/>
    </location>
</feature>
<dbReference type="KEGG" id="pus:CKA81_00145"/>
<evidence type="ECO:0000313" key="3">
    <source>
        <dbReference type="Proteomes" id="UP000283474"/>
    </source>
</evidence>
<dbReference type="SUPFAM" id="SSF56935">
    <property type="entry name" value="Porins"/>
    <property type="match status" value="1"/>
</dbReference>
<organism evidence="2 3">
    <name type="scientific">Pollutimonas thiosulfatoxidans</name>
    <dbReference type="NCBI Taxonomy" id="2028345"/>
    <lineage>
        <taxon>Bacteria</taxon>
        <taxon>Pseudomonadati</taxon>
        <taxon>Pseudomonadota</taxon>
        <taxon>Betaproteobacteria</taxon>
        <taxon>Burkholderiales</taxon>
        <taxon>Alcaligenaceae</taxon>
        <taxon>Pollutimonas</taxon>
    </lineage>
</organism>
<protein>
    <recommendedName>
        <fullName evidence="4">Choline dehydrogenase</fullName>
    </recommendedName>
</protein>
<dbReference type="NCBIfam" id="TIGR02001">
    <property type="entry name" value="gcw_chp"/>
    <property type="match status" value="1"/>
</dbReference>
<dbReference type="InterPro" id="IPR010239">
    <property type="entry name" value="CHP02001"/>
</dbReference>
<evidence type="ECO:0000256" key="1">
    <source>
        <dbReference type="SAM" id="SignalP"/>
    </source>
</evidence>
<dbReference type="RefSeq" id="WP_128353479.1">
    <property type="nucleotide sequence ID" value="NZ_CP022987.1"/>
</dbReference>
<dbReference type="Proteomes" id="UP000283474">
    <property type="component" value="Chromosome"/>
</dbReference>
<feature type="signal peptide" evidence="1">
    <location>
        <begin position="1"/>
        <end position="22"/>
    </location>
</feature>
<accession>A0A410G7Z9</accession>
<name>A0A410G7Z9_9BURK</name>
<evidence type="ECO:0000313" key="2">
    <source>
        <dbReference type="EMBL" id="QAA92434.1"/>
    </source>
</evidence>
<dbReference type="EMBL" id="CP022987">
    <property type="protein sequence ID" value="QAA92434.1"/>
    <property type="molecule type" value="Genomic_DNA"/>
</dbReference>
<sequence>MKCAFPLIAIAALLASVNTAAAQTSLTPASEPDWTFSANLGVVSEYRFRGLMQTNGKPAVQGGFDISHRSGFYLGNWNSSISWLSDADPDVSSNVEMDFYAGYKHTIAEGFTFDVGALHYYYPGSYPAGFNDPDTTEAYVGLGYGPLSFKYSHALTDLFGAPDSKNSQYYDLGMAVPTGFWDVDLKAHVGYQKVRNMDDGSYTDWSVGLSRQFDRFAVSLTYYDTNADRNLYTNTRGKYTGKAAAVLGLSASF</sequence>
<gene>
    <name evidence="2" type="ORF">CKA81_00145</name>
</gene>
<dbReference type="OrthoDB" id="9793561at2"/>
<proteinExistence type="predicted"/>
<reference evidence="2 3" key="1">
    <citation type="submission" date="2017-08" db="EMBL/GenBank/DDBJ databases">
        <authorList>
            <person name="Park S.-J."/>
            <person name="Kim H."/>
        </authorList>
    </citation>
    <scope>NUCLEOTIDE SEQUENCE [LARGE SCALE GENOMIC DNA]</scope>
    <source>
        <strain evidence="3">ye3</strain>
    </source>
</reference>
<keyword evidence="1" id="KW-0732">Signal</keyword>
<evidence type="ECO:0008006" key="4">
    <source>
        <dbReference type="Google" id="ProtNLM"/>
    </source>
</evidence>
<keyword evidence="3" id="KW-1185">Reference proteome</keyword>
<dbReference type="AlphaFoldDB" id="A0A410G7Z9"/>
<dbReference type="Pfam" id="PF09694">
    <property type="entry name" value="Gcw_chp"/>
    <property type="match status" value="1"/>
</dbReference>